<feature type="compositionally biased region" description="Basic and acidic residues" evidence="5">
    <location>
        <begin position="108"/>
        <end position="118"/>
    </location>
</feature>
<feature type="compositionally biased region" description="Pro residues" evidence="5">
    <location>
        <begin position="72"/>
        <end position="86"/>
    </location>
</feature>
<dbReference type="InterPro" id="IPR050431">
    <property type="entry name" value="Adaptor_comp_med_subunit"/>
</dbReference>
<name>A0A6I8P025_ORNAN</name>
<feature type="compositionally biased region" description="Pro residues" evidence="5">
    <location>
        <begin position="26"/>
        <end position="52"/>
    </location>
</feature>
<sequence length="864" mass="91055">MSGTWVTFDDEPVLRAPRQATDAPRGGPPPPGSPPPDLYLSPGPPRNSPLPTPTRDAPGSPPPGALALSPIPEWPPSPGPPGPPHTGPAASSGQLPPDSDRPPAGPARGRETGPERRGPGLTPGSFSYVCERLERLRASSEAPGPAFVPRSLFHPRGRSGWALLLRIPEKKSVMSSRQWGPVFLRVAAGGVLQLFYAPGLERPFREVRLGPRCRLSEPTVERGGASGPVHAVKLEHVTYAERRRGRAGAQAARAVHADQLLKVASPDHGDFLDFLGAVEEELVKLPPAPAGPRPARPDGEREMFLELDDRVWAAVRRDGGVAEAAVVTRVSCLCFLNDGDGCFLTLDGPRPAPGPGDLHVHPCARAADPAGPPAVRFSPPDACRFELMRFRTAPDGAAPPLTLRAQVAVRGARVELRAFVRAGSPPACRHVAVRFPVPARWDPAPGNPGPRRPGSLRARMNRGARLGAGRDPDPEPTVRVSVGTARYEGAYRAVVWRIERLPDKNSGKGLAPRGGTGGRGGSLRFRPPFPPAFVAVGACPGGPARGTGEAGVEREESGARDGPCWVTGGGSGRGVARAGSPGELGRGMVRAASLGESRGWRGKSQGFGIVRAGSPGESRGWRGKSQRCGIIRAGSPRESWGGEGRIRGVGWSVLGPCGRGRDVGWAIPPAEVGVREDDRPLATPGIPSPRRRSPGWPGLAAARVFSPPIGPGPAGDGGAGGRHRETRGRPDRGLLLPSAPAGSPGPPPQPAVQAGARFRSGPPGRLGPVRRRAVRHPRRVRLGHGGAGPGHRRRPPAPETRGPEHALPSPGRNRKEKDRGRRRTPGQSRRLRYTVDGEANPGCGGGDDRDPSPRRGNNRYRGIR</sequence>
<dbReference type="Proteomes" id="UP000002279">
    <property type="component" value="Unplaced"/>
</dbReference>
<dbReference type="InterPro" id="IPR028565">
    <property type="entry name" value="MHD"/>
</dbReference>
<evidence type="ECO:0000256" key="4">
    <source>
        <dbReference type="ARBA" id="ARBA00022583"/>
    </source>
</evidence>
<dbReference type="GO" id="GO:0008021">
    <property type="term" value="C:synaptic vesicle"/>
    <property type="evidence" value="ECO:0000318"/>
    <property type="project" value="GO_Central"/>
</dbReference>
<evidence type="ECO:0000259" key="6">
    <source>
        <dbReference type="PROSITE" id="PS51070"/>
    </source>
</evidence>
<dbReference type="PANTHER" id="PTHR10529">
    <property type="entry name" value="AP COMPLEX SUBUNIT MU"/>
    <property type="match status" value="1"/>
</dbReference>
<dbReference type="GO" id="GO:0035615">
    <property type="term" value="F:clathrin adaptor activity"/>
    <property type="evidence" value="ECO:0000318"/>
    <property type="project" value="GO_Central"/>
</dbReference>
<feature type="domain" description="MHD" evidence="7">
    <location>
        <begin position="300"/>
        <end position="575"/>
    </location>
</feature>
<comment type="subcellular location">
    <subcellularLocation>
        <location evidence="1">Cytoplasm</location>
    </subcellularLocation>
</comment>
<organism evidence="8 9">
    <name type="scientific">Ornithorhynchus anatinus</name>
    <name type="common">Duckbill platypus</name>
    <dbReference type="NCBI Taxonomy" id="9258"/>
    <lineage>
        <taxon>Eukaryota</taxon>
        <taxon>Metazoa</taxon>
        <taxon>Chordata</taxon>
        <taxon>Craniata</taxon>
        <taxon>Vertebrata</taxon>
        <taxon>Euteleostomi</taxon>
        <taxon>Mammalia</taxon>
        <taxon>Monotremata</taxon>
        <taxon>Ornithorhynchidae</taxon>
        <taxon>Ornithorhynchus</taxon>
    </lineage>
</organism>
<dbReference type="PROSITE" id="PS51070">
    <property type="entry name" value="SHD"/>
    <property type="match status" value="1"/>
</dbReference>
<dbReference type="PROSITE" id="PS51072">
    <property type="entry name" value="MHD"/>
    <property type="match status" value="1"/>
</dbReference>
<dbReference type="Gene3D" id="2.60.40.1170">
    <property type="entry name" value="Mu homology domain, subdomain B"/>
    <property type="match status" value="2"/>
</dbReference>
<dbReference type="Bgee" id="ENSOANG00000045943">
    <property type="expression patterns" value="Expressed in liver and 5 other cell types or tissues"/>
</dbReference>
<dbReference type="GeneTree" id="ENSGT00940000158817"/>
<feature type="region of interest" description="Disordered" evidence="5">
    <location>
        <begin position="1"/>
        <end position="126"/>
    </location>
</feature>
<evidence type="ECO:0000256" key="5">
    <source>
        <dbReference type="SAM" id="MobiDB-lite"/>
    </source>
</evidence>
<feature type="compositionally biased region" description="Low complexity" evidence="5">
    <location>
        <begin position="751"/>
        <end position="767"/>
    </location>
</feature>
<evidence type="ECO:0000259" key="7">
    <source>
        <dbReference type="PROSITE" id="PS51072"/>
    </source>
</evidence>
<feature type="domain" description="SHD" evidence="6">
    <location>
        <begin position="160"/>
        <end position="293"/>
    </location>
</feature>
<feature type="region of interest" description="Disordered" evidence="5">
    <location>
        <begin position="545"/>
        <end position="581"/>
    </location>
</feature>
<feature type="region of interest" description="Disordered" evidence="5">
    <location>
        <begin position="674"/>
        <end position="864"/>
    </location>
</feature>
<feature type="compositionally biased region" description="Low complexity" evidence="5">
    <location>
        <begin position="733"/>
        <end position="742"/>
    </location>
</feature>
<dbReference type="GO" id="GO:0030122">
    <property type="term" value="C:AP-2 adaptor complex"/>
    <property type="evidence" value="ECO:0000318"/>
    <property type="project" value="GO_Central"/>
</dbReference>
<dbReference type="InParanoid" id="A0A6I8P025"/>
<reference evidence="8" key="2">
    <citation type="submission" date="2025-09" db="UniProtKB">
        <authorList>
            <consortium name="Ensembl"/>
        </authorList>
    </citation>
    <scope>IDENTIFICATION</scope>
    <source>
        <strain evidence="8">Glennie</strain>
    </source>
</reference>
<reference evidence="8" key="1">
    <citation type="submission" date="2025-08" db="UniProtKB">
        <authorList>
            <consortium name="Ensembl"/>
        </authorList>
    </citation>
    <scope>IDENTIFICATION</scope>
    <source>
        <strain evidence="8">Glennie</strain>
    </source>
</reference>
<protein>
    <submittedName>
        <fullName evidence="8">Uncharacterized protein</fullName>
    </submittedName>
</protein>
<dbReference type="SUPFAM" id="SSF49447">
    <property type="entry name" value="Second domain of Mu2 adaptin subunit (ap50) of ap2 adaptor"/>
    <property type="match status" value="1"/>
</dbReference>
<feature type="compositionally biased region" description="Basic residues" evidence="5">
    <location>
        <begin position="820"/>
        <end position="832"/>
    </location>
</feature>
<dbReference type="GO" id="GO:0048488">
    <property type="term" value="P:synaptic vesicle endocytosis"/>
    <property type="evidence" value="ECO:0000318"/>
    <property type="project" value="GO_Central"/>
</dbReference>
<evidence type="ECO:0000313" key="9">
    <source>
        <dbReference type="Proteomes" id="UP000002279"/>
    </source>
</evidence>
<keyword evidence="4" id="KW-0254">Endocytosis</keyword>
<comment type="similarity">
    <text evidence="2">Belongs to the Stoned B family.</text>
</comment>
<dbReference type="GO" id="GO:0072583">
    <property type="term" value="P:clathrin-dependent endocytosis"/>
    <property type="evidence" value="ECO:0000318"/>
    <property type="project" value="GO_Central"/>
</dbReference>
<dbReference type="AlphaFoldDB" id="A0A6I8P025"/>
<dbReference type="Pfam" id="PF00928">
    <property type="entry name" value="Adap_comp_sub"/>
    <property type="match status" value="1"/>
</dbReference>
<dbReference type="Ensembl" id="ENSOANT00000065214.1">
    <property type="protein sequence ID" value="ENSOANP00000045889.1"/>
    <property type="gene ID" value="ENSOANG00000045943.1"/>
</dbReference>
<keyword evidence="3" id="KW-0963">Cytoplasm</keyword>
<evidence type="ECO:0000313" key="8">
    <source>
        <dbReference type="Ensembl" id="ENSOANP00000045889.1"/>
    </source>
</evidence>
<keyword evidence="9" id="KW-1185">Reference proteome</keyword>
<feature type="compositionally biased region" description="Basic residues" evidence="5">
    <location>
        <begin position="768"/>
        <end position="782"/>
    </location>
</feature>
<accession>A0A6I8P025</accession>
<dbReference type="InterPro" id="IPR036168">
    <property type="entry name" value="AP2_Mu_C_sf"/>
</dbReference>
<evidence type="ECO:0000256" key="2">
    <source>
        <dbReference type="ARBA" id="ARBA00005579"/>
    </source>
</evidence>
<proteinExistence type="inferred from homology"/>
<evidence type="ECO:0000256" key="1">
    <source>
        <dbReference type="ARBA" id="ARBA00004496"/>
    </source>
</evidence>
<dbReference type="InterPro" id="IPR012320">
    <property type="entry name" value="SHD_dom"/>
</dbReference>
<dbReference type="GO" id="GO:0030100">
    <property type="term" value="P:regulation of endocytosis"/>
    <property type="evidence" value="ECO:0000318"/>
    <property type="project" value="GO_Central"/>
</dbReference>
<evidence type="ECO:0000256" key="3">
    <source>
        <dbReference type="ARBA" id="ARBA00022490"/>
    </source>
</evidence>